<organism evidence="2 3">
    <name type="scientific">Clonostachys byssicola</name>
    <dbReference type="NCBI Taxonomy" id="160290"/>
    <lineage>
        <taxon>Eukaryota</taxon>
        <taxon>Fungi</taxon>
        <taxon>Dikarya</taxon>
        <taxon>Ascomycota</taxon>
        <taxon>Pezizomycotina</taxon>
        <taxon>Sordariomycetes</taxon>
        <taxon>Hypocreomycetidae</taxon>
        <taxon>Hypocreales</taxon>
        <taxon>Bionectriaceae</taxon>
        <taxon>Clonostachys</taxon>
    </lineage>
</organism>
<evidence type="ECO:0000256" key="1">
    <source>
        <dbReference type="SAM" id="SignalP"/>
    </source>
</evidence>
<feature type="signal peptide" evidence="1">
    <location>
        <begin position="1"/>
        <end position="19"/>
    </location>
</feature>
<evidence type="ECO:0000313" key="2">
    <source>
        <dbReference type="EMBL" id="CAG9980623.1"/>
    </source>
</evidence>
<keyword evidence="1" id="KW-0732">Signal</keyword>
<proteinExistence type="predicted"/>
<sequence length="115" mass="13002">MKLTIAIATGLTLVGRAAALNSDTDPNIGTIRPGTCDKARKVCTLQNIWKKRGFAKDKNGVRVQVWYLGTVEKKCDSSAPLQRDSGSYYHYVPRTRSQRWEVHWGVVQVWRVVQV</sequence>
<reference evidence="2" key="1">
    <citation type="submission" date="2021-10" db="EMBL/GenBank/DDBJ databases">
        <authorList>
            <person name="Piombo E."/>
        </authorList>
    </citation>
    <scope>NUCLEOTIDE SEQUENCE</scope>
</reference>
<accession>A0A9N9U2Z9</accession>
<keyword evidence="3" id="KW-1185">Reference proteome</keyword>
<dbReference type="AlphaFoldDB" id="A0A9N9U2Z9"/>
<gene>
    <name evidence="2" type="ORF">CBYS24578_00007552</name>
</gene>
<dbReference type="EMBL" id="CABFNO020001317">
    <property type="protein sequence ID" value="CAG9980623.1"/>
    <property type="molecule type" value="Genomic_DNA"/>
</dbReference>
<comment type="caution">
    <text evidence="2">The sequence shown here is derived from an EMBL/GenBank/DDBJ whole genome shotgun (WGS) entry which is preliminary data.</text>
</comment>
<evidence type="ECO:0000313" key="3">
    <source>
        <dbReference type="Proteomes" id="UP000754883"/>
    </source>
</evidence>
<feature type="chain" id="PRO_5040303146" evidence="1">
    <location>
        <begin position="20"/>
        <end position="115"/>
    </location>
</feature>
<protein>
    <submittedName>
        <fullName evidence="2">Uncharacterized protein</fullName>
    </submittedName>
</protein>
<name>A0A9N9U2Z9_9HYPO</name>
<dbReference type="Proteomes" id="UP000754883">
    <property type="component" value="Unassembled WGS sequence"/>
</dbReference>